<name>A0A7X2ZT20_9FLAO</name>
<dbReference type="OrthoDB" id="282859at2"/>
<proteinExistence type="predicted"/>
<evidence type="ECO:0008006" key="3">
    <source>
        <dbReference type="Google" id="ProtNLM"/>
    </source>
</evidence>
<dbReference type="Proteomes" id="UP000540519">
    <property type="component" value="Unassembled WGS sequence"/>
</dbReference>
<gene>
    <name evidence="1" type="ORF">D9O36_08440</name>
</gene>
<dbReference type="EMBL" id="RCNR01000012">
    <property type="protein sequence ID" value="MUH35865.1"/>
    <property type="molecule type" value="Genomic_DNA"/>
</dbReference>
<keyword evidence="2" id="KW-1185">Reference proteome</keyword>
<accession>A0A7X2ZT20</accession>
<evidence type="ECO:0000313" key="2">
    <source>
        <dbReference type="Proteomes" id="UP000540519"/>
    </source>
</evidence>
<comment type="caution">
    <text evidence="1">The sequence shown here is derived from an EMBL/GenBank/DDBJ whole genome shotgun (WGS) entry which is preliminary data.</text>
</comment>
<protein>
    <recommendedName>
        <fullName evidence="3">Threonine synthase</fullName>
    </recommendedName>
</protein>
<evidence type="ECO:0000313" key="1">
    <source>
        <dbReference type="EMBL" id="MUH35865.1"/>
    </source>
</evidence>
<dbReference type="Pfam" id="PF20113">
    <property type="entry name" value="DUF6503"/>
    <property type="match status" value="1"/>
</dbReference>
<reference evidence="1 2" key="1">
    <citation type="journal article" date="2019" name="Mar. Drugs">
        <title>Comparative Genomics and CAZyme Genome Repertoires of Marine Zobellia amurskyensis KMM 3526(T) and Zobellia laminariae KMM 3676(T).</title>
        <authorList>
            <person name="Chernysheva N."/>
            <person name="Bystritskaya E."/>
            <person name="Stenkova A."/>
            <person name="Golovkin I."/>
            <person name="Nedashkovskaya O."/>
            <person name="Isaeva M."/>
        </authorList>
    </citation>
    <scope>NUCLEOTIDE SEQUENCE [LARGE SCALE GENOMIC DNA]</scope>
    <source>
        <strain evidence="1 2">KMM 3526</strain>
    </source>
</reference>
<organism evidence="1 2">
    <name type="scientific">Zobellia amurskyensis</name>
    <dbReference type="NCBI Taxonomy" id="248905"/>
    <lineage>
        <taxon>Bacteria</taxon>
        <taxon>Pseudomonadati</taxon>
        <taxon>Bacteroidota</taxon>
        <taxon>Flavobacteriia</taxon>
        <taxon>Flavobacteriales</taxon>
        <taxon>Flavobacteriaceae</taxon>
        <taxon>Zobellia</taxon>
    </lineage>
</organism>
<dbReference type="InterPro" id="IPR045444">
    <property type="entry name" value="DUF6503"/>
</dbReference>
<sequence>MKQIFTILLVLGLTNCKEATKQTKPVEKETVTEEVSNAYPKALNKVFDAHGGLNKWKSKRTLNFELVKPDGNEKHTIDLYSRQDKVEIPPISLGFDGSNVWLQNEQMAYRGNAALYHNLMFYFYAMPFVLADSGINYSETEDLVFEGKSYPGIQISFDDGVGASSKDDYFLHYDPETYEMAWLGYTFTFGKEEKSDKLSFIRYNDWANINGVKLPKSITWHVNEGKTIQGIRKTALFESITLDETSKPDTFYVMPENAKVILMP</sequence>
<dbReference type="AlphaFoldDB" id="A0A7X2ZT20"/>
<dbReference type="RefSeq" id="WP_155599571.1">
    <property type="nucleotide sequence ID" value="NZ_RCNR01000012.1"/>
</dbReference>